<evidence type="ECO:0000256" key="8">
    <source>
        <dbReference type="ARBA" id="ARBA00022824"/>
    </source>
</evidence>
<keyword evidence="13" id="KW-0472">Membrane</keyword>
<comment type="cofactor">
    <cofactor evidence="1 14">
        <name>heme</name>
        <dbReference type="ChEBI" id="CHEBI:30413"/>
    </cofactor>
</comment>
<dbReference type="AlphaFoldDB" id="A0AA40FJ94"/>
<evidence type="ECO:0000256" key="13">
    <source>
        <dbReference type="ARBA" id="ARBA00023136"/>
    </source>
</evidence>
<gene>
    <name evidence="16" type="ORF">K0M31_012837</name>
</gene>
<sequence>MTARAFIFFFGGFEAHQFSCVLPLTRLASTYRYRKDYKTRSTKFWSIATARYEAVNGMKYLEAVILESFLMYLATVASDRACLKPFELPLRVPRVKPYVVQRNDSVWTNLLYDIQNYPEPKKFNPDRFYDDPKQMINSLSFLSFGMGPRMCIGNKFALLETKMLLFYIFAKCDLGPCAEYR</sequence>
<dbReference type="EMBL" id="JAHYIQ010000033">
    <property type="protein sequence ID" value="KAK1120113.1"/>
    <property type="molecule type" value="Genomic_DNA"/>
</dbReference>
<keyword evidence="6 14" id="KW-0349">Heme</keyword>
<dbReference type="PANTHER" id="PTHR24292:SF54">
    <property type="entry name" value="CYP9F3-RELATED"/>
    <property type="match status" value="1"/>
</dbReference>
<evidence type="ECO:0000256" key="12">
    <source>
        <dbReference type="ARBA" id="ARBA00023033"/>
    </source>
</evidence>
<comment type="subcellular location">
    <subcellularLocation>
        <location evidence="4">Endoplasmic reticulum membrane</location>
        <topology evidence="4">Peripheral membrane protein</topology>
    </subcellularLocation>
    <subcellularLocation>
        <location evidence="3">Microsome membrane</location>
        <topology evidence="3">Peripheral membrane protein</topology>
    </subcellularLocation>
</comment>
<evidence type="ECO:0000256" key="15">
    <source>
        <dbReference type="RuleBase" id="RU000461"/>
    </source>
</evidence>
<dbReference type="SUPFAM" id="SSF48264">
    <property type="entry name" value="Cytochrome P450"/>
    <property type="match status" value="1"/>
</dbReference>
<evidence type="ECO:0000256" key="14">
    <source>
        <dbReference type="PIRSR" id="PIRSR602403-1"/>
    </source>
</evidence>
<evidence type="ECO:0000256" key="10">
    <source>
        <dbReference type="ARBA" id="ARBA00023002"/>
    </source>
</evidence>
<comment type="similarity">
    <text evidence="5 15">Belongs to the cytochrome P450 family.</text>
</comment>
<proteinExistence type="inferred from homology"/>
<dbReference type="Gene3D" id="1.10.630.10">
    <property type="entry name" value="Cytochrome P450"/>
    <property type="match status" value="1"/>
</dbReference>
<dbReference type="InterPro" id="IPR036396">
    <property type="entry name" value="Cyt_P450_sf"/>
</dbReference>
<dbReference type="InterPro" id="IPR002403">
    <property type="entry name" value="Cyt_P450_E_grp-IV"/>
</dbReference>
<evidence type="ECO:0000313" key="17">
    <source>
        <dbReference type="Proteomes" id="UP001177670"/>
    </source>
</evidence>
<accession>A0AA40FJ94</accession>
<keyword evidence="11 14" id="KW-0408">Iron</keyword>
<evidence type="ECO:0000256" key="5">
    <source>
        <dbReference type="ARBA" id="ARBA00010617"/>
    </source>
</evidence>
<keyword evidence="12 15" id="KW-0503">Monooxygenase</keyword>
<evidence type="ECO:0000256" key="4">
    <source>
        <dbReference type="ARBA" id="ARBA00004406"/>
    </source>
</evidence>
<organism evidence="16 17">
    <name type="scientific">Melipona bicolor</name>
    <dbReference type="NCBI Taxonomy" id="60889"/>
    <lineage>
        <taxon>Eukaryota</taxon>
        <taxon>Metazoa</taxon>
        <taxon>Ecdysozoa</taxon>
        <taxon>Arthropoda</taxon>
        <taxon>Hexapoda</taxon>
        <taxon>Insecta</taxon>
        <taxon>Pterygota</taxon>
        <taxon>Neoptera</taxon>
        <taxon>Endopterygota</taxon>
        <taxon>Hymenoptera</taxon>
        <taxon>Apocrita</taxon>
        <taxon>Aculeata</taxon>
        <taxon>Apoidea</taxon>
        <taxon>Anthophila</taxon>
        <taxon>Apidae</taxon>
        <taxon>Melipona</taxon>
    </lineage>
</organism>
<evidence type="ECO:0000256" key="1">
    <source>
        <dbReference type="ARBA" id="ARBA00001971"/>
    </source>
</evidence>
<comment type="caution">
    <text evidence="16">The sequence shown here is derived from an EMBL/GenBank/DDBJ whole genome shotgun (WGS) entry which is preliminary data.</text>
</comment>
<dbReference type="GO" id="GO:0005506">
    <property type="term" value="F:iron ion binding"/>
    <property type="evidence" value="ECO:0007669"/>
    <property type="project" value="InterPro"/>
</dbReference>
<evidence type="ECO:0000256" key="7">
    <source>
        <dbReference type="ARBA" id="ARBA00022723"/>
    </source>
</evidence>
<evidence type="ECO:0000256" key="3">
    <source>
        <dbReference type="ARBA" id="ARBA00004174"/>
    </source>
</evidence>
<dbReference type="Proteomes" id="UP001177670">
    <property type="component" value="Unassembled WGS sequence"/>
</dbReference>
<dbReference type="GO" id="GO:0005789">
    <property type="term" value="C:endoplasmic reticulum membrane"/>
    <property type="evidence" value="ECO:0007669"/>
    <property type="project" value="UniProtKB-SubCell"/>
</dbReference>
<keyword evidence="10 15" id="KW-0560">Oxidoreductase</keyword>
<protein>
    <recommendedName>
        <fullName evidence="18">Cytochrome P450</fullName>
    </recommendedName>
</protein>
<evidence type="ECO:0000256" key="6">
    <source>
        <dbReference type="ARBA" id="ARBA00022617"/>
    </source>
</evidence>
<dbReference type="GO" id="GO:0016705">
    <property type="term" value="F:oxidoreductase activity, acting on paired donors, with incorporation or reduction of molecular oxygen"/>
    <property type="evidence" value="ECO:0007669"/>
    <property type="project" value="InterPro"/>
</dbReference>
<dbReference type="GO" id="GO:0020037">
    <property type="term" value="F:heme binding"/>
    <property type="evidence" value="ECO:0007669"/>
    <property type="project" value="InterPro"/>
</dbReference>
<dbReference type="InterPro" id="IPR001128">
    <property type="entry name" value="Cyt_P450"/>
</dbReference>
<evidence type="ECO:0000256" key="11">
    <source>
        <dbReference type="ARBA" id="ARBA00023004"/>
    </source>
</evidence>
<dbReference type="GO" id="GO:0004497">
    <property type="term" value="F:monooxygenase activity"/>
    <property type="evidence" value="ECO:0007669"/>
    <property type="project" value="UniProtKB-KW"/>
</dbReference>
<evidence type="ECO:0000256" key="9">
    <source>
        <dbReference type="ARBA" id="ARBA00022848"/>
    </source>
</evidence>
<keyword evidence="9" id="KW-0492">Microsome</keyword>
<dbReference type="PROSITE" id="PS00086">
    <property type="entry name" value="CYTOCHROME_P450"/>
    <property type="match status" value="1"/>
</dbReference>
<dbReference type="InterPro" id="IPR017972">
    <property type="entry name" value="Cyt_P450_CS"/>
</dbReference>
<evidence type="ECO:0008006" key="18">
    <source>
        <dbReference type="Google" id="ProtNLM"/>
    </source>
</evidence>
<dbReference type="Pfam" id="PF00067">
    <property type="entry name" value="p450"/>
    <property type="match status" value="1"/>
</dbReference>
<dbReference type="PANTHER" id="PTHR24292">
    <property type="entry name" value="CYTOCHROME P450"/>
    <property type="match status" value="1"/>
</dbReference>
<comment type="function">
    <text evidence="2">May be involved in the metabolism of insect hormones and in the breakdown of synthetic insecticides.</text>
</comment>
<evidence type="ECO:0000256" key="2">
    <source>
        <dbReference type="ARBA" id="ARBA00003690"/>
    </source>
</evidence>
<feature type="binding site" description="axial binding residue" evidence="14">
    <location>
        <position position="151"/>
    </location>
    <ligand>
        <name>heme</name>
        <dbReference type="ChEBI" id="CHEBI:30413"/>
    </ligand>
    <ligandPart>
        <name>Fe</name>
        <dbReference type="ChEBI" id="CHEBI:18248"/>
    </ligandPart>
</feature>
<name>A0AA40FJ94_9HYME</name>
<dbReference type="PRINTS" id="PR00465">
    <property type="entry name" value="EP450IV"/>
</dbReference>
<keyword evidence="8" id="KW-0256">Endoplasmic reticulum</keyword>
<reference evidence="16" key="1">
    <citation type="submission" date="2021-10" db="EMBL/GenBank/DDBJ databases">
        <title>Melipona bicolor Genome sequencing and assembly.</title>
        <authorList>
            <person name="Araujo N.S."/>
            <person name="Arias M.C."/>
        </authorList>
    </citation>
    <scope>NUCLEOTIDE SEQUENCE</scope>
    <source>
        <strain evidence="16">USP_2M_L1-L4_2017</strain>
        <tissue evidence="16">Whole body</tissue>
    </source>
</reference>
<keyword evidence="17" id="KW-1185">Reference proteome</keyword>
<dbReference type="InterPro" id="IPR050476">
    <property type="entry name" value="Insect_CytP450_Detox"/>
</dbReference>
<keyword evidence="7 14" id="KW-0479">Metal-binding</keyword>
<evidence type="ECO:0000313" key="16">
    <source>
        <dbReference type="EMBL" id="KAK1120113.1"/>
    </source>
</evidence>